<comment type="caution">
    <text evidence="3">The sequence shown here is derived from an EMBL/GenBank/DDBJ whole genome shotgun (WGS) entry which is preliminary data.</text>
</comment>
<feature type="compositionally biased region" description="Basic and acidic residues" evidence="1">
    <location>
        <begin position="187"/>
        <end position="205"/>
    </location>
</feature>
<sequence length="1057" mass="105409">MNGSPPPEPAKQHGPIPWWMPNEPNPKRIGVFIAVCLSAILGATVGLLAMHRLQRWLRRRRDGGSVNAEPTAGDRSGVDPKNSDRGNLGAPRRGRQPAAPLAAGYPTWPGGDRPAGPYSVAAGAGVLPGAETTYRGSGLASPLPAAPTGPLTDRGPDRDPDVRSGRREGQAAIATAGTAAATPAAAARHEPQERSSSRCSRHESSRSFPAGDCLAGLGGVDKETGELNPSKLSGGMDLSSRAAWESHRGGGGGGAALGATARGSLTASPGAATGDTVEALAAASRVELSPAPATQAVPALRSAPAPPPRLCGGMHEFATPPQTTRALFEPSYQEREVEQRLRQVVFGSFQQRASTSRPDLLGSTLLESYSSCGGLDSRRCGGGVSPSPELARLQPPAGPTAAAEAWGAGGGTGPPSVRGSGVGPGRPDLVSPPASHWGVALAQSPGGQQYGGAGSGGVIAGGVAALSARDLLLGRTASIGMPYHYAQALYCQAVAAAGPAGGGLPAAAQPTLMAAASVPAPPTPPLDGPYTRLTGLHVVCDRAPVAQPPGAPLQWVEKDAAAATSTSTQLQAEPLMPQPVPEQQAEIGALTGAASGTEPEPGLASGSGCRSEPGSGLDSSSDDEADESDSDRQRSETASSQSQAVAPLLQDAAEGAVAEAVRDMPDPASLLPSTFSFCVLPTAVENTGENGGAGIFATVKAASRSATALGNAADAATAAPVAALGSTGAAAAAMAAAAAATSPADRVGDTAAVALEARSGSSCAAQAGSRTDRSASDDDGVLQSTLDAVLACLAGDGPLLQGVAQDAPTTAVQQQRQLQPQQPKPQHSPLLWRFPQFQVPKASPQPQQRGGSAPSAPQALSGAPAPANAVENLGVEPSFQQDESDAVGARVPSAQALAGTLPSGLATAEATRIEGQRPKGGAGVVATGVAAVLAGQGSGLGWPEDVGGDVEGDGEAAPSPREAALLRPGAGSGEVVAERGLALYLEGHITGVGMPPQAALMAPRVWPASGAAGPEGPLARCVAERLMTRNPLFKRHGGSGTPDGVDSGIEDEGLDEE</sequence>
<reference evidence="3 4" key="1">
    <citation type="journal article" date="2023" name="Commun. Biol.">
        <title>Reorganization of the ancestral sex-determining regions during the evolution of trioecy in Pleodorina starrii.</title>
        <authorList>
            <person name="Takahashi K."/>
            <person name="Suzuki S."/>
            <person name="Kawai-Toyooka H."/>
            <person name="Yamamoto K."/>
            <person name="Hamaji T."/>
            <person name="Ootsuki R."/>
            <person name="Yamaguchi H."/>
            <person name="Kawachi M."/>
            <person name="Higashiyama T."/>
            <person name="Nozaki H."/>
        </authorList>
    </citation>
    <scope>NUCLEOTIDE SEQUENCE [LARGE SCALE GENOMIC DNA]</scope>
    <source>
        <strain evidence="3 4">NIES-4479</strain>
    </source>
</reference>
<dbReference type="Proteomes" id="UP001165080">
    <property type="component" value="Unassembled WGS sequence"/>
</dbReference>
<accession>A0A9W6BC68</accession>
<organism evidence="3 4">
    <name type="scientific">Pleodorina starrii</name>
    <dbReference type="NCBI Taxonomy" id="330485"/>
    <lineage>
        <taxon>Eukaryota</taxon>
        <taxon>Viridiplantae</taxon>
        <taxon>Chlorophyta</taxon>
        <taxon>core chlorophytes</taxon>
        <taxon>Chlorophyceae</taxon>
        <taxon>CS clade</taxon>
        <taxon>Chlamydomonadales</taxon>
        <taxon>Volvocaceae</taxon>
        <taxon>Pleodorina</taxon>
    </lineage>
</organism>
<evidence type="ECO:0000313" key="4">
    <source>
        <dbReference type="Proteomes" id="UP001165080"/>
    </source>
</evidence>
<feature type="region of interest" description="Disordered" evidence="1">
    <location>
        <begin position="378"/>
        <end position="432"/>
    </location>
</feature>
<feature type="compositionally biased region" description="Acidic residues" evidence="1">
    <location>
        <begin position="1048"/>
        <end position="1057"/>
    </location>
</feature>
<keyword evidence="2" id="KW-0812">Transmembrane</keyword>
<feature type="region of interest" description="Disordered" evidence="1">
    <location>
        <begin position="759"/>
        <end position="779"/>
    </location>
</feature>
<feature type="region of interest" description="Disordered" evidence="1">
    <location>
        <begin position="806"/>
        <end position="828"/>
    </location>
</feature>
<feature type="compositionally biased region" description="Acidic residues" evidence="1">
    <location>
        <begin position="620"/>
        <end position="629"/>
    </location>
</feature>
<dbReference type="AlphaFoldDB" id="A0A9W6BC68"/>
<keyword evidence="4" id="KW-1185">Reference proteome</keyword>
<dbReference type="OrthoDB" id="553238at2759"/>
<protein>
    <submittedName>
        <fullName evidence="3">Uncharacterized protein</fullName>
    </submittedName>
</protein>
<feature type="compositionally biased region" description="Basic and acidic residues" evidence="1">
    <location>
        <begin position="154"/>
        <end position="169"/>
    </location>
</feature>
<name>A0A9W6BC68_9CHLO</name>
<evidence type="ECO:0000256" key="1">
    <source>
        <dbReference type="SAM" id="MobiDB-lite"/>
    </source>
</evidence>
<keyword evidence="2" id="KW-1133">Transmembrane helix</keyword>
<proteinExistence type="predicted"/>
<evidence type="ECO:0000313" key="3">
    <source>
        <dbReference type="EMBL" id="GLC49338.1"/>
    </source>
</evidence>
<feature type="region of interest" description="Disordered" evidence="1">
    <location>
        <begin position="840"/>
        <end position="865"/>
    </location>
</feature>
<keyword evidence="2" id="KW-0472">Membrane</keyword>
<feature type="compositionally biased region" description="Low complexity" evidence="1">
    <location>
        <begin position="610"/>
        <end position="619"/>
    </location>
</feature>
<evidence type="ECO:0000256" key="2">
    <source>
        <dbReference type="SAM" id="Phobius"/>
    </source>
</evidence>
<feature type="region of interest" description="Disordered" evidence="1">
    <location>
        <begin position="62"/>
        <end position="110"/>
    </location>
</feature>
<feature type="compositionally biased region" description="Low complexity" evidence="1">
    <location>
        <begin position="171"/>
        <end position="186"/>
    </location>
</feature>
<feature type="transmembrane region" description="Helical" evidence="2">
    <location>
        <begin position="29"/>
        <end position="50"/>
    </location>
</feature>
<feature type="compositionally biased region" description="Low complexity" evidence="1">
    <location>
        <begin position="813"/>
        <end position="828"/>
    </location>
</feature>
<feature type="region of interest" description="Disordered" evidence="1">
    <location>
        <begin position="1031"/>
        <end position="1057"/>
    </location>
</feature>
<gene>
    <name evidence="3" type="primary">PLEST004213</name>
    <name evidence="3" type="ORF">PLESTB_000208400</name>
</gene>
<dbReference type="EMBL" id="BRXU01000002">
    <property type="protein sequence ID" value="GLC49338.1"/>
    <property type="molecule type" value="Genomic_DNA"/>
</dbReference>
<feature type="region of interest" description="Disordered" evidence="1">
    <location>
        <begin position="593"/>
        <end position="646"/>
    </location>
</feature>
<feature type="region of interest" description="Disordered" evidence="1">
    <location>
        <begin position="133"/>
        <end position="210"/>
    </location>
</feature>